<evidence type="ECO:0000313" key="2">
    <source>
        <dbReference type="Proteomes" id="UP001152798"/>
    </source>
</evidence>
<keyword evidence="2" id="KW-1185">Reference proteome</keyword>
<reference evidence="1" key="1">
    <citation type="submission" date="2022-01" db="EMBL/GenBank/DDBJ databases">
        <authorList>
            <person name="King R."/>
        </authorList>
    </citation>
    <scope>NUCLEOTIDE SEQUENCE</scope>
</reference>
<dbReference type="EMBL" id="OV725083">
    <property type="protein sequence ID" value="CAH1407598.1"/>
    <property type="molecule type" value="Genomic_DNA"/>
</dbReference>
<gene>
    <name evidence="1" type="ORF">NEZAVI_LOCUS15281</name>
</gene>
<dbReference type="Proteomes" id="UP001152798">
    <property type="component" value="Chromosome 7"/>
</dbReference>
<proteinExistence type="predicted"/>
<evidence type="ECO:0000313" key="1">
    <source>
        <dbReference type="EMBL" id="CAH1407598.1"/>
    </source>
</evidence>
<organism evidence="1 2">
    <name type="scientific">Nezara viridula</name>
    <name type="common">Southern green stink bug</name>
    <name type="synonym">Cimex viridulus</name>
    <dbReference type="NCBI Taxonomy" id="85310"/>
    <lineage>
        <taxon>Eukaryota</taxon>
        <taxon>Metazoa</taxon>
        <taxon>Ecdysozoa</taxon>
        <taxon>Arthropoda</taxon>
        <taxon>Hexapoda</taxon>
        <taxon>Insecta</taxon>
        <taxon>Pterygota</taxon>
        <taxon>Neoptera</taxon>
        <taxon>Paraneoptera</taxon>
        <taxon>Hemiptera</taxon>
        <taxon>Heteroptera</taxon>
        <taxon>Panheteroptera</taxon>
        <taxon>Pentatomomorpha</taxon>
        <taxon>Pentatomoidea</taxon>
        <taxon>Pentatomidae</taxon>
        <taxon>Pentatominae</taxon>
        <taxon>Nezara</taxon>
    </lineage>
</organism>
<sequence>MSKSKYRYITVSWRSELSNGSKYLRSGTSALCRRIRSLLFSRKKSGYDHLITDEEKRRLEEFLASRKEYMARAEVPFSAYYI</sequence>
<name>A0A9P0HTY1_NEZVI</name>
<accession>A0A9P0HTY1</accession>
<dbReference type="AlphaFoldDB" id="A0A9P0HTY1"/>
<protein>
    <submittedName>
        <fullName evidence="1">Uncharacterized protein</fullName>
    </submittedName>
</protein>